<gene>
    <name evidence="1" type="ORF">GCM10009639_41140</name>
</gene>
<dbReference type="RefSeq" id="WP_344337983.1">
    <property type="nucleotide sequence ID" value="NZ_BAAAKJ010000224.1"/>
</dbReference>
<name>A0ABP4IW38_9ACTN</name>
<reference evidence="2" key="1">
    <citation type="journal article" date="2019" name="Int. J. Syst. Evol. Microbiol.">
        <title>The Global Catalogue of Microorganisms (GCM) 10K type strain sequencing project: providing services to taxonomists for standard genome sequencing and annotation.</title>
        <authorList>
            <consortium name="The Broad Institute Genomics Platform"/>
            <consortium name="The Broad Institute Genome Sequencing Center for Infectious Disease"/>
            <person name="Wu L."/>
            <person name="Ma J."/>
        </authorList>
    </citation>
    <scope>NUCLEOTIDE SEQUENCE [LARGE SCALE GENOMIC DNA]</scope>
    <source>
        <strain evidence="2">JCM 12393</strain>
    </source>
</reference>
<dbReference type="Proteomes" id="UP001499863">
    <property type="component" value="Unassembled WGS sequence"/>
</dbReference>
<evidence type="ECO:0000313" key="1">
    <source>
        <dbReference type="EMBL" id="GAA1400297.1"/>
    </source>
</evidence>
<comment type="caution">
    <text evidence="1">The sequence shown here is derived from an EMBL/GenBank/DDBJ whole genome shotgun (WGS) entry which is preliminary data.</text>
</comment>
<keyword evidence="2" id="KW-1185">Reference proteome</keyword>
<dbReference type="EMBL" id="BAAAKJ010000224">
    <property type="protein sequence ID" value="GAA1400297.1"/>
    <property type="molecule type" value="Genomic_DNA"/>
</dbReference>
<proteinExistence type="predicted"/>
<evidence type="ECO:0000313" key="2">
    <source>
        <dbReference type="Proteomes" id="UP001499863"/>
    </source>
</evidence>
<sequence>MPLLGRRTRAMHDFLRERAGLGVQPWARLWREGHGDTWLANTGYIERREERWLRALLD</sequence>
<organism evidence="1 2">
    <name type="scientific">Kitasatospora putterlickiae</name>
    <dbReference type="NCBI Taxonomy" id="221725"/>
    <lineage>
        <taxon>Bacteria</taxon>
        <taxon>Bacillati</taxon>
        <taxon>Actinomycetota</taxon>
        <taxon>Actinomycetes</taxon>
        <taxon>Kitasatosporales</taxon>
        <taxon>Streptomycetaceae</taxon>
        <taxon>Kitasatospora</taxon>
    </lineage>
</organism>
<protein>
    <submittedName>
        <fullName evidence="1">Uncharacterized protein</fullName>
    </submittedName>
</protein>
<accession>A0ABP4IW38</accession>